<dbReference type="GO" id="GO:0006351">
    <property type="term" value="P:DNA-templated transcription"/>
    <property type="evidence" value="ECO:0007669"/>
    <property type="project" value="InterPro"/>
</dbReference>
<sequence length="431" mass="49146">MRYLHPFSILRLVSIFEATARACRSLYDDALPFIRKYCSAHKEHVYVPPHARRITLEWLRSKYGFYQYKPMHFNDAVKFMLSNSNSLDTSPGITFRSLGYKTKREVLENDSCIGKLHSMMHAVKKYEAYYTPIVFACVMKAKEILGQVKARFAFVMPIQVLIAETMLFGPLIRDLPVDWVPTPKTHHDRFCGNKSKSFDFASFDSSVPRELIRAAFDIFVQLIDFEHYEGYGTPSNLEELFLYVENVYLHTRVRVPQSDRVFQLNHGVPSGGLVTNLLDTVISRLVIETLHDEECESISTTYGDDCHSVNCSCDNDLLVDRAKALFGMDLKIIPPNELGCLTFCKCECIMGHPFHSGQWFKDIIDTTEASILPDVIECLTHMSPTKDQAAELLTIAQDCGPTNPHPALLRKVSRMREFLVGVNFSPQFTSL</sequence>
<dbReference type="InterPro" id="IPR007094">
    <property type="entry name" value="RNA-dir_pol_PSvirus"/>
</dbReference>
<dbReference type="InterPro" id="IPR043502">
    <property type="entry name" value="DNA/RNA_pol_sf"/>
</dbReference>
<keyword evidence="2" id="KW-0548">Nucleotidyltransferase</keyword>
<proteinExistence type="predicted"/>
<evidence type="ECO:0000313" key="5">
    <source>
        <dbReference type="EMBL" id="APG78220.1"/>
    </source>
</evidence>
<feature type="domain" description="RdRp catalytic" evidence="4">
    <location>
        <begin position="193"/>
        <end position="318"/>
    </location>
</feature>
<dbReference type="SUPFAM" id="SSF56672">
    <property type="entry name" value="DNA/RNA polymerases"/>
    <property type="match status" value="1"/>
</dbReference>
<name>A0A1L3KLC8_9VIRU</name>
<evidence type="ECO:0000256" key="1">
    <source>
        <dbReference type="ARBA" id="ARBA00022679"/>
    </source>
</evidence>
<keyword evidence="1" id="KW-0808">Transferase</keyword>
<accession>A0A1L3KLC8</accession>
<dbReference type="GO" id="GO:0003723">
    <property type="term" value="F:RNA binding"/>
    <property type="evidence" value="ECO:0007669"/>
    <property type="project" value="InterPro"/>
</dbReference>
<dbReference type="InterPro" id="IPR001205">
    <property type="entry name" value="RNA-dir_pol_C"/>
</dbReference>
<evidence type="ECO:0000256" key="3">
    <source>
        <dbReference type="ARBA" id="ARBA00022953"/>
    </source>
</evidence>
<evidence type="ECO:0000256" key="2">
    <source>
        <dbReference type="ARBA" id="ARBA00022695"/>
    </source>
</evidence>
<evidence type="ECO:0000259" key="4">
    <source>
        <dbReference type="PROSITE" id="PS50507"/>
    </source>
</evidence>
<reference evidence="5" key="1">
    <citation type="journal article" date="2016" name="Nature">
        <title>Redefining the invertebrate RNA virosphere.</title>
        <authorList>
            <person name="Shi M."/>
            <person name="Lin X.D."/>
            <person name="Tian J.H."/>
            <person name="Chen L.J."/>
            <person name="Chen X."/>
            <person name="Li C.X."/>
            <person name="Qin X.C."/>
            <person name="Li J."/>
            <person name="Cao J.P."/>
            <person name="Eden J.S."/>
            <person name="Buchmann J."/>
            <person name="Wang W."/>
            <person name="Xu J."/>
            <person name="Holmes E.C."/>
            <person name="Zhang Y.Z."/>
        </authorList>
    </citation>
    <scope>NUCLEOTIDE SEQUENCE</scope>
    <source>
        <strain evidence="5">QCM136227</strain>
    </source>
</reference>
<dbReference type="PROSITE" id="PS50507">
    <property type="entry name" value="RDRP_SSRNA_POS"/>
    <property type="match status" value="1"/>
</dbReference>
<dbReference type="EMBL" id="KX884107">
    <property type="protein sequence ID" value="APG78220.1"/>
    <property type="molecule type" value="Genomic_RNA"/>
</dbReference>
<dbReference type="GO" id="GO:0003968">
    <property type="term" value="F:RNA-directed RNA polymerase activity"/>
    <property type="evidence" value="ECO:0007669"/>
    <property type="project" value="InterPro"/>
</dbReference>
<protein>
    <submittedName>
        <fullName evidence="5">RdRp</fullName>
    </submittedName>
</protein>
<dbReference type="Pfam" id="PF00680">
    <property type="entry name" value="RdRP_1"/>
    <property type="match status" value="1"/>
</dbReference>
<keyword evidence="3" id="KW-0693">Viral RNA replication</keyword>
<dbReference type="GO" id="GO:0039694">
    <property type="term" value="P:viral RNA genome replication"/>
    <property type="evidence" value="ECO:0007669"/>
    <property type="project" value="InterPro"/>
</dbReference>
<organism evidence="5">
    <name type="scientific">Hubei coleoptera virus 4</name>
    <dbReference type="NCBI Taxonomy" id="1922863"/>
    <lineage>
        <taxon>Viruses</taxon>
        <taxon>Riboviria</taxon>
    </lineage>
</organism>